<dbReference type="OrthoDB" id="444601at2759"/>
<proteinExistence type="predicted"/>
<feature type="region of interest" description="Disordered" evidence="1">
    <location>
        <begin position="80"/>
        <end position="119"/>
    </location>
</feature>
<accession>A0A9Q1HL01</accession>
<evidence type="ECO:0000313" key="2">
    <source>
        <dbReference type="EMBL" id="KAJ8049003.1"/>
    </source>
</evidence>
<feature type="compositionally biased region" description="Basic residues" evidence="1">
    <location>
        <begin position="108"/>
        <end position="119"/>
    </location>
</feature>
<gene>
    <name evidence="2" type="ORF">HOLleu_01539</name>
</gene>
<organism evidence="2 3">
    <name type="scientific">Holothuria leucospilota</name>
    <name type="common">Black long sea cucumber</name>
    <name type="synonym">Mertensiothuria leucospilota</name>
    <dbReference type="NCBI Taxonomy" id="206669"/>
    <lineage>
        <taxon>Eukaryota</taxon>
        <taxon>Metazoa</taxon>
        <taxon>Echinodermata</taxon>
        <taxon>Eleutherozoa</taxon>
        <taxon>Echinozoa</taxon>
        <taxon>Holothuroidea</taxon>
        <taxon>Aspidochirotacea</taxon>
        <taxon>Aspidochirotida</taxon>
        <taxon>Holothuriidae</taxon>
        <taxon>Holothuria</taxon>
    </lineage>
</organism>
<reference evidence="2" key="1">
    <citation type="submission" date="2021-10" db="EMBL/GenBank/DDBJ databases">
        <title>Tropical sea cucumber genome reveals ecological adaptation and Cuvierian tubules defense mechanism.</title>
        <authorList>
            <person name="Chen T."/>
        </authorList>
    </citation>
    <scope>NUCLEOTIDE SEQUENCE</scope>
    <source>
        <strain evidence="2">Nanhai2018</strain>
        <tissue evidence="2">Muscle</tissue>
    </source>
</reference>
<dbReference type="Proteomes" id="UP001152320">
    <property type="component" value="Chromosome 1"/>
</dbReference>
<dbReference type="PANTHER" id="PTHR33244:SF3">
    <property type="entry name" value="PEPTIDASE A2 DOMAIN-CONTAINING PROTEIN"/>
    <property type="match status" value="1"/>
</dbReference>
<evidence type="ECO:0000313" key="3">
    <source>
        <dbReference type="Proteomes" id="UP001152320"/>
    </source>
</evidence>
<dbReference type="AlphaFoldDB" id="A0A9Q1HL01"/>
<name>A0A9Q1HL01_HOLLE</name>
<dbReference type="EMBL" id="JAIZAY010000001">
    <property type="protein sequence ID" value="KAJ8049003.1"/>
    <property type="molecule type" value="Genomic_DNA"/>
</dbReference>
<keyword evidence="3" id="KW-1185">Reference proteome</keyword>
<sequence>MALLCIRTTPIDSQIPSPAELLYKRKIPSTLPTQIHNNNPYKNDISERLQTLQSTEKDYYDKATQLQPPLIPGQRVYVQNQTGHKRWKPAKVERIKDEPRSYEVTTQGKKKKRDVKGDN</sequence>
<dbReference type="PANTHER" id="PTHR33244">
    <property type="entry name" value="INTEGRASE CATALYTIC DOMAIN-CONTAINING PROTEIN-RELATED"/>
    <property type="match status" value="1"/>
</dbReference>
<feature type="compositionally biased region" description="Basic and acidic residues" evidence="1">
    <location>
        <begin position="90"/>
        <end position="101"/>
    </location>
</feature>
<protein>
    <submittedName>
        <fullName evidence="2">Uncharacterized protein</fullName>
    </submittedName>
</protein>
<evidence type="ECO:0000256" key="1">
    <source>
        <dbReference type="SAM" id="MobiDB-lite"/>
    </source>
</evidence>
<comment type="caution">
    <text evidence="2">The sequence shown here is derived from an EMBL/GenBank/DDBJ whole genome shotgun (WGS) entry which is preliminary data.</text>
</comment>